<keyword evidence="16" id="KW-1185">Reference proteome</keyword>
<dbReference type="PANTHER" id="PTHR21248">
    <property type="entry name" value="CARDIOLIPIN SYNTHASE"/>
    <property type="match status" value="1"/>
</dbReference>
<feature type="domain" description="PLD phosphodiesterase" evidence="14">
    <location>
        <begin position="223"/>
        <end position="250"/>
    </location>
</feature>
<dbReference type="EMBL" id="WOGU01000024">
    <property type="protein sequence ID" value="MUN64922.1"/>
    <property type="molecule type" value="Genomic_DNA"/>
</dbReference>
<feature type="domain" description="PLD phosphodiesterase" evidence="14">
    <location>
        <begin position="407"/>
        <end position="434"/>
    </location>
</feature>
<keyword evidence="4" id="KW-0808">Transferase</keyword>
<evidence type="ECO:0000256" key="11">
    <source>
        <dbReference type="ARBA" id="ARBA00023264"/>
    </source>
</evidence>
<protein>
    <recommendedName>
        <fullName evidence="12">Cardiolipin synthase</fullName>
        <ecNumber evidence="12">2.7.8.-</ecNumber>
    </recommendedName>
</protein>
<keyword evidence="5 13" id="KW-0812">Transmembrane</keyword>
<evidence type="ECO:0000256" key="10">
    <source>
        <dbReference type="ARBA" id="ARBA00023209"/>
    </source>
</evidence>
<dbReference type="PANTHER" id="PTHR21248:SF22">
    <property type="entry name" value="PHOSPHOLIPASE D"/>
    <property type="match status" value="1"/>
</dbReference>
<evidence type="ECO:0000259" key="14">
    <source>
        <dbReference type="PROSITE" id="PS50035"/>
    </source>
</evidence>
<evidence type="ECO:0000256" key="2">
    <source>
        <dbReference type="ARBA" id="ARBA00022475"/>
    </source>
</evidence>
<dbReference type="SUPFAM" id="SSF56024">
    <property type="entry name" value="Phospholipase D/nuclease"/>
    <property type="match status" value="2"/>
</dbReference>
<evidence type="ECO:0000256" key="7">
    <source>
        <dbReference type="ARBA" id="ARBA00022989"/>
    </source>
</evidence>
<dbReference type="InterPro" id="IPR025202">
    <property type="entry name" value="PLD-like_dom"/>
</dbReference>
<keyword evidence="2" id="KW-1003">Cell membrane</keyword>
<keyword evidence="9 13" id="KW-0472">Membrane</keyword>
<proteinExistence type="predicted"/>
<evidence type="ECO:0000256" key="4">
    <source>
        <dbReference type="ARBA" id="ARBA00022679"/>
    </source>
</evidence>
<keyword evidence="10" id="KW-0594">Phospholipid biosynthesis</keyword>
<dbReference type="GO" id="GO:0032049">
    <property type="term" value="P:cardiolipin biosynthetic process"/>
    <property type="evidence" value="ECO:0007669"/>
    <property type="project" value="UniProtKB-UniRule"/>
</dbReference>
<keyword evidence="6" id="KW-0677">Repeat</keyword>
<reference evidence="15 16" key="1">
    <citation type="submission" date="2019-12" db="EMBL/GenBank/DDBJ databases">
        <authorList>
            <person name="Shi Y."/>
        </authorList>
    </citation>
    <scope>NUCLEOTIDE SEQUENCE [LARGE SCALE GENOMIC DNA]</scope>
    <source>
        <strain evidence="15 16">JCM 17929</strain>
    </source>
</reference>
<evidence type="ECO:0000256" key="5">
    <source>
        <dbReference type="ARBA" id="ARBA00022692"/>
    </source>
</evidence>
<evidence type="ECO:0000256" key="12">
    <source>
        <dbReference type="NCBIfam" id="TIGR04265"/>
    </source>
</evidence>
<keyword evidence="7 13" id="KW-1133">Transmembrane helix</keyword>
<dbReference type="GO" id="GO:0008808">
    <property type="term" value="F:cardiolipin synthase activity"/>
    <property type="evidence" value="ECO:0007669"/>
    <property type="project" value="UniProtKB-UniRule"/>
</dbReference>
<feature type="transmembrane region" description="Helical" evidence="13">
    <location>
        <begin position="46"/>
        <end position="69"/>
    </location>
</feature>
<sequence>MDVAQMLWQSVPPWATATFFTVDLIIRLVALGVVPHNRRPSAAWGWLLVIFFFPILGGLIFLVLGRATLPATRQKKQRQAVDLLSPEDTGTSAALTAELPVWLQETIRLNEHNGAFALTGSNRLDILTHYDDTLQAMADQIRNAQSYVHFQFYIAVADPTTEPVVSALEHAHRRGIRVLVLIDHIGSVGYPGYRQIVQRLDKAGIPWRRMLPVRPWRGEYQRPDLRNHRKILVVDGHVAFTGSQNIIDRSYNKRKNKRKGLQWMGLMLRIEGPAVRHLDAVFVTDWYCETDQIVCEDPAPALPPGRQGPEPGIRCQVLPSGPGLAQESNLELFTHLFASAHERITVCSPYFVPEDSMYNALRTAVGRGVEVQLFMGETSSHALTHHAQRSFYELMTRAGVAICLYKAPYVLHSKFILIDEDVTVVGSSNMDIRSFALDHEVSLLVIDSEFVHRMRTVVQSYHTDSHQLDLQTWLSRPWYQKYLDNTARLTSALQ</sequence>
<dbReference type="SMART" id="SM00155">
    <property type="entry name" value="PLDc"/>
    <property type="match status" value="2"/>
</dbReference>
<dbReference type="RefSeq" id="WP_156270793.1">
    <property type="nucleotide sequence ID" value="NZ_WOGU01000024.1"/>
</dbReference>
<name>A0A6N8GRW0_9MICC</name>
<keyword evidence="8" id="KW-0443">Lipid metabolism</keyword>
<evidence type="ECO:0000256" key="13">
    <source>
        <dbReference type="SAM" id="Phobius"/>
    </source>
</evidence>
<dbReference type="Pfam" id="PF13091">
    <property type="entry name" value="PLDc_2"/>
    <property type="match status" value="2"/>
</dbReference>
<dbReference type="PROSITE" id="PS50035">
    <property type="entry name" value="PLD"/>
    <property type="match status" value="2"/>
</dbReference>
<gene>
    <name evidence="15" type="primary">cls</name>
    <name evidence="15" type="ORF">GMA12_17545</name>
</gene>
<feature type="transmembrane region" description="Helical" evidence="13">
    <location>
        <begin position="14"/>
        <end position="34"/>
    </location>
</feature>
<evidence type="ECO:0000313" key="15">
    <source>
        <dbReference type="EMBL" id="MUN64922.1"/>
    </source>
</evidence>
<comment type="caution">
    <text evidence="15">The sequence shown here is derived from an EMBL/GenBank/DDBJ whole genome shotgun (WGS) entry which is preliminary data.</text>
</comment>
<keyword evidence="3" id="KW-0444">Lipid biosynthesis</keyword>
<evidence type="ECO:0000256" key="1">
    <source>
        <dbReference type="ARBA" id="ARBA00004651"/>
    </source>
</evidence>
<dbReference type="AlphaFoldDB" id="A0A6N8GRW0"/>
<evidence type="ECO:0000256" key="3">
    <source>
        <dbReference type="ARBA" id="ARBA00022516"/>
    </source>
</evidence>
<keyword evidence="11" id="KW-1208">Phospholipid metabolism</keyword>
<evidence type="ECO:0000256" key="9">
    <source>
        <dbReference type="ARBA" id="ARBA00023136"/>
    </source>
</evidence>
<accession>A0A6N8GRW0</accession>
<dbReference type="Pfam" id="PF13396">
    <property type="entry name" value="PLDc_N"/>
    <property type="match status" value="1"/>
</dbReference>
<evidence type="ECO:0000256" key="8">
    <source>
        <dbReference type="ARBA" id="ARBA00023098"/>
    </source>
</evidence>
<dbReference type="InterPro" id="IPR022924">
    <property type="entry name" value="Cardiolipin_synthase"/>
</dbReference>
<dbReference type="InterPro" id="IPR027379">
    <property type="entry name" value="CLS_N"/>
</dbReference>
<dbReference type="GO" id="GO:0005886">
    <property type="term" value="C:plasma membrane"/>
    <property type="evidence" value="ECO:0007669"/>
    <property type="project" value="UniProtKB-SubCell"/>
</dbReference>
<organism evidence="15 16">
    <name type="scientific">Kocuria sediminis</name>
    <dbReference type="NCBI Taxonomy" id="1038857"/>
    <lineage>
        <taxon>Bacteria</taxon>
        <taxon>Bacillati</taxon>
        <taxon>Actinomycetota</taxon>
        <taxon>Actinomycetes</taxon>
        <taxon>Micrococcales</taxon>
        <taxon>Micrococcaceae</taxon>
        <taxon>Kocuria</taxon>
    </lineage>
</organism>
<evidence type="ECO:0000313" key="16">
    <source>
        <dbReference type="Proteomes" id="UP000436989"/>
    </source>
</evidence>
<dbReference type="EC" id="2.7.8.-" evidence="12"/>
<comment type="subcellular location">
    <subcellularLocation>
        <location evidence="1">Cell membrane</location>
        <topology evidence="1">Multi-pass membrane protein</topology>
    </subcellularLocation>
</comment>
<dbReference type="NCBIfam" id="TIGR04265">
    <property type="entry name" value="bac_cardiolipin"/>
    <property type="match status" value="1"/>
</dbReference>
<dbReference type="Proteomes" id="UP000436989">
    <property type="component" value="Unassembled WGS sequence"/>
</dbReference>
<dbReference type="Gene3D" id="3.30.870.10">
    <property type="entry name" value="Endonuclease Chain A"/>
    <property type="match status" value="2"/>
</dbReference>
<dbReference type="InterPro" id="IPR001736">
    <property type="entry name" value="PLipase_D/transphosphatidylase"/>
</dbReference>
<evidence type="ECO:0000256" key="6">
    <source>
        <dbReference type="ARBA" id="ARBA00022737"/>
    </source>
</evidence>